<dbReference type="Gene3D" id="3.40.605.10">
    <property type="entry name" value="Aldehyde Dehydrogenase, Chain A, domain 1"/>
    <property type="match status" value="1"/>
</dbReference>
<dbReference type="InterPro" id="IPR016162">
    <property type="entry name" value="Ald_DH_N"/>
</dbReference>
<dbReference type="RefSeq" id="WP_209355798.1">
    <property type="nucleotide sequence ID" value="NZ_CP060010.1"/>
</dbReference>
<dbReference type="InterPro" id="IPR016163">
    <property type="entry name" value="Ald_DH_C"/>
</dbReference>
<dbReference type="SUPFAM" id="SSF53720">
    <property type="entry name" value="ALDH-like"/>
    <property type="match status" value="1"/>
</dbReference>
<evidence type="ECO:0000256" key="3">
    <source>
        <dbReference type="ARBA" id="ARBA00023027"/>
    </source>
</evidence>
<dbReference type="PANTHER" id="PTHR43720">
    <property type="entry name" value="2-AMINOMUCONIC SEMIALDEHYDE DEHYDROGENASE"/>
    <property type="match status" value="1"/>
</dbReference>
<dbReference type="Pfam" id="PF00171">
    <property type="entry name" value="Aldedh"/>
    <property type="match status" value="1"/>
</dbReference>
<dbReference type="Proteomes" id="UP000665026">
    <property type="component" value="Chromosome"/>
</dbReference>
<dbReference type="GO" id="GO:0016620">
    <property type="term" value="F:oxidoreductase activity, acting on the aldehyde or oxo group of donors, NAD or NADP as acceptor"/>
    <property type="evidence" value="ECO:0007669"/>
    <property type="project" value="InterPro"/>
</dbReference>
<proteinExistence type="inferred from homology"/>
<keyword evidence="2 5" id="KW-0560">Oxidoreductase</keyword>
<dbReference type="EMBL" id="CP060010">
    <property type="protein sequence ID" value="QTN35112.1"/>
    <property type="molecule type" value="Genomic_DNA"/>
</dbReference>
<gene>
    <name evidence="7" type="ORF">HZ995_11525</name>
</gene>
<organism evidence="7 8">
    <name type="scientific">Cognatishimia activa</name>
    <dbReference type="NCBI Taxonomy" id="1715691"/>
    <lineage>
        <taxon>Bacteria</taxon>
        <taxon>Pseudomonadati</taxon>
        <taxon>Pseudomonadota</taxon>
        <taxon>Alphaproteobacteria</taxon>
        <taxon>Rhodobacterales</taxon>
        <taxon>Paracoccaceae</taxon>
        <taxon>Cognatishimia</taxon>
    </lineage>
</organism>
<dbReference type="InterPro" id="IPR029510">
    <property type="entry name" value="Ald_DH_CS_GLU"/>
</dbReference>
<feature type="domain" description="Aldehyde dehydrogenase" evidence="6">
    <location>
        <begin position="13"/>
        <end position="485"/>
    </location>
</feature>
<dbReference type="AlphaFoldDB" id="A0A975I6L9"/>
<dbReference type="FunFam" id="3.40.605.10:FF:000007">
    <property type="entry name" value="NAD/NADP-dependent betaine aldehyde dehydrogenase"/>
    <property type="match status" value="1"/>
</dbReference>
<reference evidence="7" key="1">
    <citation type="submission" date="2020-07" db="EMBL/GenBank/DDBJ databases">
        <title>Genome sequences of bacteria associated with the marine, planktonic diatom Thalassiosira profunda strain ECT2AJA-044.</title>
        <authorList>
            <person name="Gargas C.B."/>
            <person name="Roberts W.R."/>
            <person name="Alverson A.J."/>
        </authorList>
    </citation>
    <scope>NUCLEOTIDE SEQUENCE</scope>
    <source>
        <strain evidence="7">ECT2AJA-044</strain>
    </source>
</reference>
<name>A0A975I6L9_9RHOB</name>
<evidence type="ECO:0000313" key="7">
    <source>
        <dbReference type="EMBL" id="QTN35112.1"/>
    </source>
</evidence>
<evidence type="ECO:0000259" key="6">
    <source>
        <dbReference type="Pfam" id="PF00171"/>
    </source>
</evidence>
<dbReference type="InterPro" id="IPR015590">
    <property type="entry name" value="Aldehyde_DH_dom"/>
</dbReference>
<evidence type="ECO:0000256" key="2">
    <source>
        <dbReference type="ARBA" id="ARBA00023002"/>
    </source>
</evidence>
<dbReference type="KEGG" id="cact:HZ995_11525"/>
<dbReference type="Gene3D" id="3.40.309.10">
    <property type="entry name" value="Aldehyde Dehydrogenase, Chain A, domain 2"/>
    <property type="match status" value="1"/>
</dbReference>
<evidence type="ECO:0000313" key="8">
    <source>
        <dbReference type="Proteomes" id="UP000665026"/>
    </source>
</evidence>
<comment type="similarity">
    <text evidence="1 5">Belongs to the aldehyde dehydrogenase family.</text>
</comment>
<evidence type="ECO:0000256" key="4">
    <source>
        <dbReference type="PROSITE-ProRule" id="PRU10007"/>
    </source>
</evidence>
<dbReference type="PROSITE" id="PS00687">
    <property type="entry name" value="ALDEHYDE_DEHYDR_GLU"/>
    <property type="match status" value="1"/>
</dbReference>
<dbReference type="PANTHER" id="PTHR43720:SF2">
    <property type="entry name" value="2-AMINOMUCONIC SEMIALDEHYDE DEHYDROGENASE"/>
    <property type="match status" value="1"/>
</dbReference>
<keyword evidence="3" id="KW-0520">NAD</keyword>
<evidence type="ECO:0000256" key="1">
    <source>
        <dbReference type="ARBA" id="ARBA00009986"/>
    </source>
</evidence>
<accession>A0A975I6L9</accession>
<dbReference type="FunFam" id="3.40.309.10:FF:000009">
    <property type="entry name" value="Aldehyde dehydrogenase A"/>
    <property type="match status" value="1"/>
</dbReference>
<dbReference type="InterPro" id="IPR016161">
    <property type="entry name" value="Ald_DH/histidinol_DH"/>
</dbReference>
<sequence length="493" mass="53278">MTKELKNLIAGKWVGSEKTFEKRSPFNGEVVATVHEATQEMVDEAVTKGREVSIGARANEWGNMPLKQRLAIIHDFSDRLLKRVDDLVEADVADTGRSYWQACNFDGARAANLFRAYADLAVSLENRSKTFQGEMGFQGLWYTTRRPKGVIAAICPWNVPLLMASMKVAPGLVMGNSVVLKPSEETPSSATVLAEVIAESDIPDSAFSLVHGFGVGSAGAFLTANPQVDAITFTGETGTGTAIMKVAADGMRGVSLELGGKNASLVFEDADMDKVVEGTTRSAFFNCGQICFCTERAYVHRSRYDEFVERMTEVANSIVIGDKNHDGFNIGPLVSHGHRDKVKELLDTVKEDGGEFVAGGGIPEFGDERDNGAFIQPSIAVGLPEDARFVKNEAFGPVLHVAPFDTEEEAIALANDTVYGLGTCIWTENISRAHRVAPRIRVGHAWVNSWQIRDLLSPLSGAGASGLGEEGGKLSLEFVSQPQTVTVRIFGED</sequence>
<feature type="active site" evidence="4">
    <location>
        <position position="257"/>
    </location>
</feature>
<evidence type="ECO:0000256" key="5">
    <source>
        <dbReference type="RuleBase" id="RU003345"/>
    </source>
</evidence>
<protein>
    <submittedName>
        <fullName evidence="7">Aldehyde dehydrogenase family protein</fullName>
    </submittedName>
</protein>